<proteinExistence type="inferred from homology"/>
<dbReference type="InterPro" id="IPR032387">
    <property type="entry name" value="ACAS_N"/>
</dbReference>
<evidence type="ECO:0000259" key="10">
    <source>
        <dbReference type="Pfam" id="PF16177"/>
    </source>
</evidence>
<dbReference type="InterPro" id="IPR045851">
    <property type="entry name" value="AMP-bd_C_sf"/>
</dbReference>
<keyword evidence="6 7" id="KW-0067">ATP-binding</keyword>
<dbReference type="AlphaFoldDB" id="A0AAV2C0V3"/>
<dbReference type="PROSITE" id="PS00455">
    <property type="entry name" value="AMP_BINDING"/>
    <property type="match status" value="1"/>
</dbReference>
<evidence type="ECO:0000256" key="5">
    <source>
        <dbReference type="ARBA" id="ARBA00022741"/>
    </source>
</evidence>
<dbReference type="Pfam" id="PF00501">
    <property type="entry name" value="AMP-binding"/>
    <property type="match status" value="1"/>
</dbReference>
<keyword evidence="7" id="KW-0443">Lipid metabolism</keyword>
<dbReference type="Gene3D" id="3.30.300.30">
    <property type="match status" value="1"/>
</dbReference>
<keyword evidence="8" id="KW-1133">Transmembrane helix</keyword>
<keyword evidence="5 7" id="KW-0547">Nucleotide-binding</keyword>
<dbReference type="PANTHER" id="PTHR42921:SF1">
    <property type="entry name" value="ACETOACETYL-COA SYNTHETASE"/>
    <property type="match status" value="1"/>
</dbReference>
<keyword evidence="7" id="KW-0276">Fatty acid metabolism</keyword>
<dbReference type="GO" id="GO:0005829">
    <property type="term" value="C:cytosol"/>
    <property type="evidence" value="ECO:0007669"/>
    <property type="project" value="UniProtKB-SubCell"/>
</dbReference>
<evidence type="ECO:0000256" key="3">
    <source>
        <dbReference type="ARBA" id="ARBA00015326"/>
    </source>
</evidence>
<keyword evidence="8" id="KW-0812">Transmembrane</keyword>
<dbReference type="EC" id="6.2.1.16" evidence="2 7"/>
<dbReference type="NCBIfam" id="TIGR01217">
    <property type="entry name" value="ac_ac_CoA_syn"/>
    <property type="match status" value="1"/>
</dbReference>
<dbReference type="Pfam" id="PF16177">
    <property type="entry name" value="ACAS_N"/>
    <property type="match status" value="1"/>
</dbReference>
<evidence type="ECO:0000256" key="1">
    <source>
        <dbReference type="ARBA" id="ARBA00006432"/>
    </source>
</evidence>
<feature type="domain" description="Acetyl-coenzyme A synthetase N-terminal" evidence="10">
    <location>
        <begin position="41"/>
        <end position="98"/>
    </location>
</feature>
<dbReference type="GO" id="GO:0005524">
    <property type="term" value="F:ATP binding"/>
    <property type="evidence" value="ECO:0007669"/>
    <property type="project" value="UniProtKB-UniRule"/>
</dbReference>
<dbReference type="Gene3D" id="3.40.50.12780">
    <property type="entry name" value="N-terminal domain of ligase-like"/>
    <property type="match status" value="1"/>
</dbReference>
<keyword evidence="4 7" id="KW-0436">Ligase</keyword>
<evidence type="ECO:0000256" key="2">
    <source>
        <dbReference type="ARBA" id="ARBA00012988"/>
    </source>
</evidence>
<evidence type="ECO:0000256" key="6">
    <source>
        <dbReference type="ARBA" id="ARBA00022840"/>
    </source>
</evidence>
<comment type="catalytic activity">
    <reaction evidence="7">
        <text>acetoacetate + ATP + CoA = acetoacetyl-CoA + AMP + diphosphate</text>
        <dbReference type="Rhea" id="RHEA:16117"/>
        <dbReference type="ChEBI" id="CHEBI:13705"/>
        <dbReference type="ChEBI" id="CHEBI:30616"/>
        <dbReference type="ChEBI" id="CHEBI:33019"/>
        <dbReference type="ChEBI" id="CHEBI:57286"/>
        <dbReference type="ChEBI" id="CHEBI:57287"/>
        <dbReference type="ChEBI" id="CHEBI:456215"/>
        <dbReference type="EC" id="6.2.1.16"/>
    </reaction>
</comment>
<evidence type="ECO:0000313" key="12">
    <source>
        <dbReference type="Proteomes" id="UP001497382"/>
    </source>
</evidence>
<feature type="domain" description="AMP-dependent synthetase/ligase" evidence="9">
    <location>
        <begin position="105"/>
        <end position="482"/>
    </location>
</feature>
<dbReference type="PANTHER" id="PTHR42921">
    <property type="entry name" value="ACETOACETYL-COA SYNTHETASE"/>
    <property type="match status" value="1"/>
</dbReference>
<evidence type="ECO:0000256" key="4">
    <source>
        <dbReference type="ARBA" id="ARBA00022598"/>
    </source>
</evidence>
<feature type="transmembrane region" description="Helical" evidence="8">
    <location>
        <begin position="159"/>
        <end position="180"/>
    </location>
</feature>
<keyword evidence="8" id="KW-0472">Membrane</keyword>
<dbReference type="GO" id="GO:0030729">
    <property type="term" value="F:acetoacetate-CoA ligase activity"/>
    <property type="evidence" value="ECO:0007669"/>
    <property type="project" value="UniProtKB-UniRule"/>
</dbReference>
<keyword evidence="7" id="KW-0963">Cytoplasm</keyword>
<dbReference type="EMBL" id="CAXIEN010000925">
    <property type="protein sequence ID" value="CAL1301881.1"/>
    <property type="molecule type" value="Genomic_DNA"/>
</dbReference>
<evidence type="ECO:0000256" key="7">
    <source>
        <dbReference type="RuleBase" id="RU367019"/>
    </source>
</evidence>
<dbReference type="SUPFAM" id="SSF56801">
    <property type="entry name" value="Acetyl-CoA synthetase-like"/>
    <property type="match status" value="1"/>
</dbReference>
<dbReference type="Proteomes" id="UP001497382">
    <property type="component" value="Unassembled WGS sequence"/>
</dbReference>
<sequence>MAAKSLADVKVMWKPDSRYGQTMKKFKKLIEEKYNVKLEGYWDFHKWSIDHIPELWTEMWDFAGVMCSKKFEKVIDLSLPLEKSPEWFQGAKINIAENLLKYRDEHIALILTGEDREAETLTYSELYKEAELYAAAFRKSGLRKGDVVVCQMSNRKEAVIAMIAVLSIGAVWAAAVPMLGSTAALNRFSQVGPKFLITVDRIPHEKQSVDMLPKIKEIAEGLTSLEKVIIVESKKDEYSRDITDIKNSIFLKKFLELGLKKDGSVPPMQFEQVSFTHPVFINYTSGTTGLPKAVVHGSGFLLATFRDMALHFDTERDSISFTMSPAGWVSWNIVTSSLFFGPTLLLFEGSPYFLSPTFLWDLVDEYKITHMLIPTSILDEYQKRGYVPRKGSLESLKVFMAAGSVVKPQIYDFVYEKIKKDFAFASTFGSTEMMANCFVLDTTLPIHKGEIPAFGLGVAAETLDDNGQPVFGEIGEIVISKPIPNLPLGLWGDDGSLYREKYFSTYPGKFTASDYGIINPYTKGLIICCRSDETLKQRGTRFGSSEIYNVVDMFAEVRDCLCVAQYSKTMDERAVLFLKIREGYSFSDELVNRIREAITRELTAAHVPDIILETKDLPFNVNGKKLEIVVKKIINNKPFNSEVVNNPESLKNFYNIPELQGF</sequence>
<keyword evidence="12" id="KW-1185">Reference proteome</keyword>
<comment type="function">
    <text evidence="7">Converts acetoacetate to acetoacetyl-CoA in the cytosol.</text>
</comment>
<comment type="similarity">
    <text evidence="1 7">Belongs to the ATP-dependent AMP-binding enzyme family.</text>
</comment>
<gene>
    <name evidence="11" type="ORF">LARSCL_LOCUS22757</name>
</gene>
<name>A0AAV2C0V3_9ARAC</name>
<accession>A0AAV2C0V3</accession>
<dbReference type="InterPro" id="IPR042099">
    <property type="entry name" value="ANL_N_sf"/>
</dbReference>
<dbReference type="InterPro" id="IPR005914">
    <property type="entry name" value="Acac_CoA_synth"/>
</dbReference>
<evidence type="ECO:0000313" key="11">
    <source>
        <dbReference type="EMBL" id="CAL1301881.1"/>
    </source>
</evidence>
<dbReference type="InterPro" id="IPR000873">
    <property type="entry name" value="AMP-dep_synth/lig_dom"/>
</dbReference>
<reference evidence="11 12" key="1">
    <citation type="submission" date="2024-04" db="EMBL/GenBank/DDBJ databases">
        <authorList>
            <person name="Rising A."/>
            <person name="Reimegard J."/>
            <person name="Sonavane S."/>
            <person name="Akerstrom W."/>
            <person name="Nylinder S."/>
            <person name="Hedman E."/>
            <person name="Kallberg Y."/>
        </authorList>
    </citation>
    <scope>NUCLEOTIDE SEQUENCE [LARGE SCALE GENOMIC DNA]</scope>
</reference>
<dbReference type="InterPro" id="IPR020845">
    <property type="entry name" value="AMP-binding_CS"/>
</dbReference>
<evidence type="ECO:0000259" key="9">
    <source>
        <dbReference type="Pfam" id="PF00501"/>
    </source>
</evidence>
<comment type="subcellular location">
    <subcellularLocation>
        <location evidence="7">Cytoplasm</location>
        <location evidence="7">Cytosol</location>
    </subcellularLocation>
</comment>
<organism evidence="11 12">
    <name type="scientific">Larinioides sclopetarius</name>
    <dbReference type="NCBI Taxonomy" id="280406"/>
    <lineage>
        <taxon>Eukaryota</taxon>
        <taxon>Metazoa</taxon>
        <taxon>Ecdysozoa</taxon>
        <taxon>Arthropoda</taxon>
        <taxon>Chelicerata</taxon>
        <taxon>Arachnida</taxon>
        <taxon>Araneae</taxon>
        <taxon>Araneomorphae</taxon>
        <taxon>Entelegynae</taxon>
        <taxon>Araneoidea</taxon>
        <taxon>Araneidae</taxon>
        <taxon>Larinioides</taxon>
    </lineage>
</organism>
<dbReference type="GO" id="GO:0006631">
    <property type="term" value="P:fatty acid metabolic process"/>
    <property type="evidence" value="ECO:0007669"/>
    <property type="project" value="UniProtKB-UniRule"/>
</dbReference>
<protein>
    <recommendedName>
        <fullName evidence="3 7">Acetoacetyl-CoA synthetase</fullName>
        <ecNumber evidence="2 7">6.2.1.16</ecNumber>
    </recommendedName>
</protein>
<comment type="caution">
    <text evidence="11">The sequence shown here is derived from an EMBL/GenBank/DDBJ whole genome shotgun (WGS) entry which is preliminary data.</text>
</comment>
<evidence type="ECO:0000256" key="8">
    <source>
        <dbReference type="SAM" id="Phobius"/>
    </source>
</evidence>